<dbReference type="AlphaFoldDB" id="S5DJI5"/>
<evidence type="ECO:0000256" key="3">
    <source>
        <dbReference type="ARBA" id="ARBA00022833"/>
    </source>
</evidence>
<feature type="binding site" evidence="8">
    <location>
        <position position="86"/>
    </location>
    <ligand>
        <name>Fe cation</name>
        <dbReference type="ChEBI" id="CHEBI:24875"/>
    </ligand>
</feature>
<keyword evidence="6" id="KW-0804">Transcription</keyword>
<dbReference type="CDD" id="cd07153">
    <property type="entry name" value="Fur_like"/>
    <property type="match status" value="1"/>
</dbReference>
<keyword evidence="5" id="KW-0238">DNA-binding</keyword>
<evidence type="ECO:0000256" key="7">
    <source>
        <dbReference type="PIRSR" id="PIRSR602481-1"/>
    </source>
</evidence>
<proteinExistence type="inferred from homology"/>
<dbReference type="PANTHER" id="PTHR33202:SF7">
    <property type="entry name" value="FERRIC UPTAKE REGULATION PROTEIN"/>
    <property type="match status" value="1"/>
</dbReference>
<protein>
    <submittedName>
        <fullName evidence="9">Fe2+/Zn2+ uptake regulation proteins</fullName>
    </submittedName>
</protein>
<feature type="binding site" evidence="7">
    <location>
        <position position="95"/>
    </location>
    <ligand>
        <name>Zn(2+)</name>
        <dbReference type="ChEBI" id="CHEBI:29105"/>
    </ligand>
</feature>
<keyword evidence="3 7" id="KW-0862">Zinc</keyword>
<dbReference type="Pfam" id="PF01475">
    <property type="entry name" value="FUR"/>
    <property type="match status" value="1"/>
</dbReference>
<dbReference type="Gene3D" id="3.30.1490.190">
    <property type="match status" value="1"/>
</dbReference>
<evidence type="ECO:0000256" key="1">
    <source>
        <dbReference type="ARBA" id="ARBA00007957"/>
    </source>
</evidence>
<sequence length="145" mass="16591">MSEISKQILSDHKVSITNPRILVLEALLDSKNPLTIDELQSKLSGNVAKSTLYRVLNDLKKIKILHEFTSPDNSTVVELLLEDHSHHHHLFCSDCGEIIDVEMSSEFENLLDKEIKKIEKQFNFVIQDHRVEMFGVCTDQCANCK</sequence>
<evidence type="ECO:0000256" key="6">
    <source>
        <dbReference type="ARBA" id="ARBA00023163"/>
    </source>
</evidence>
<dbReference type="GO" id="GO:0003700">
    <property type="term" value="F:DNA-binding transcription factor activity"/>
    <property type="evidence" value="ECO:0007669"/>
    <property type="project" value="InterPro"/>
</dbReference>
<dbReference type="EMBL" id="KC811118">
    <property type="protein sequence ID" value="AGQ18976.1"/>
    <property type="molecule type" value="Genomic_DNA"/>
</dbReference>
<dbReference type="GO" id="GO:0008270">
    <property type="term" value="F:zinc ion binding"/>
    <property type="evidence" value="ECO:0007669"/>
    <property type="project" value="TreeGrafter"/>
</dbReference>
<evidence type="ECO:0000256" key="4">
    <source>
        <dbReference type="ARBA" id="ARBA00023015"/>
    </source>
</evidence>
<comment type="cofactor">
    <cofactor evidence="8">
        <name>Mn(2+)</name>
        <dbReference type="ChEBI" id="CHEBI:29035"/>
    </cofactor>
    <cofactor evidence="8">
        <name>Fe(2+)</name>
        <dbReference type="ChEBI" id="CHEBI:29033"/>
    </cofactor>
    <text evidence="8">Binds 1 Mn(2+) or Fe(2+) ion per subunit.</text>
</comment>
<dbReference type="InterPro" id="IPR002481">
    <property type="entry name" value="FUR"/>
</dbReference>
<feature type="binding site" evidence="7">
    <location>
        <position position="92"/>
    </location>
    <ligand>
        <name>Zn(2+)</name>
        <dbReference type="ChEBI" id="CHEBI:29105"/>
    </ligand>
</feature>
<reference evidence="9" key="1">
    <citation type="journal article" date="2013" name="Sci. Rep.">
        <title>Metagenomics uncovers a new group of low GC and ultra-small marine Actinobacteria.</title>
        <authorList>
            <person name="Ghai R."/>
            <person name="Mizuno C.M."/>
            <person name="Picazo A."/>
            <person name="Camacho A."/>
            <person name="Rodriguez-Valera F."/>
        </authorList>
    </citation>
    <scope>NUCLEOTIDE SEQUENCE</scope>
</reference>
<dbReference type="SUPFAM" id="SSF46785">
    <property type="entry name" value="Winged helix' DNA-binding domain"/>
    <property type="match status" value="1"/>
</dbReference>
<dbReference type="PANTHER" id="PTHR33202">
    <property type="entry name" value="ZINC UPTAKE REGULATION PROTEIN"/>
    <property type="match status" value="1"/>
</dbReference>
<feature type="binding site" evidence="8">
    <location>
        <position position="129"/>
    </location>
    <ligand>
        <name>Fe cation</name>
        <dbReference type="ChEBI" id="CHEBI:24875"/>
    </ligand>
</feature>
<dbReference type="GO" id="GO:1900376">
    <property type="term" value="P:regulation of secondary metabolite biosynthetic process"/>
    <property type="evidence" value="ECO:0007669"/>
    <property type="project" value="TreeGrafter"/>
</dbReference>
<keyword evidence="7" id="KW-0479">Metal-binding</keyword>
<keyword evidence="4" id="KW-0805">Transcription regulation</keyword>
<feature type="binding site" evidence="7">
    <location>
        <position position="141"/>
    </location>
    <ligand>
        <name>Zn(2+)</name>
        <dbReference type="ChEBI" id="CHEBI:29105"/>
    </ligand>
</feature>
<evidence type="ECO:0000256" key="8">
    <source>
        <dbReference type="PIRSR" id="PIRSR602481-2"/>
    </source>
</evidence>
<comment type="similarity">
    <text evidence="1">Belongs to the Fur family.</text>
</comment>
<organism evidence="9">
    <name type="scientific">Candidatus Actinomarina minuta</name>
    <dbReference type="NCBI Taxonomy" id="1389454"/>
    <lineage>
        <taxon>Bacteria</taxon>
        <taxon>Bacillati</taxon>
        <taxon>Actinomycetota</taxon>
        <taxon>Actinomycetes</taxon>
        <taxon>Candidatus Actinomarinidae</taxon>
        <taxon>Candidatus Actinomarinales</taxon>
        <taxon>Candidatus Actinomarineae</taxon>
        <taxon>Candidatus Actinomarinaceae</taxon>
        <taxon>Candidatus Actinomarina</taxon>
    </lineage>
</organism>
<dbReference type="InterPro" id="IPR036390">
    <property type="entry name" value="WH_DNA-bd_sf"/>
</dbReference>
<dbReference type="InterPro" id="IPR043135">
    <property type="entry name" value="Fur_C"/>
</dbReference>
<comment type="cofactor">
    <cofactor evidence="7">
        <name>Zn(2+)</name>
        <dbReference type="ChEBI" id="CHEBI:29105"/>
    </cofactor>
    <text evidence="7">Binds 1 zinc ion per subunit.</text>
</comment>
<keyword evidence="2" id="KW-0678">Repressor</keyword>
<dbReference type="GO" id="GO:0045892">
    <property type="term" value="P:negative regulation of DNA-templated transcription"/>
    <property type="evidence" value="ECO:0007669"/>
    <property type="project" value="TreeGrafter"/>
</dbReference>
<keyword evidence="8" id="KW-0408">Iron</keyword>
<accession>S5DJI5</accession>
<name>S5DJI5_9ACTN</name>
<evidence type="ECO:0000313" key="9">
    <source>
        <dbReference type="EMBL" id="AGQ18976.1"/>
    </source>
</evidence>
<dbReference type="GO" id="GO:0000976">
    <property type="term" value="F:transcription cis-regulatory region binding"/>
    <property type="evidence" value="ECO:0007669"/>
    <property type="project" value="TreeGrafter"/>
</dbReference>
<evidence type="ECO:0000256" key="5">
    <source>
        <dbReference type="ARBA" id="ARBA00023125"/>
    </source>
</evidence>
<dbReference type="InterPro" id="IPR036388">
    <property type="entry name" value="WH-like_DNA-bd_sf"/>
</dbReference>
<feature type="binding site" evidence="7">
    <location>
        <position position="137"/>
    </location>
    <ligand>
        <name>Zn(2+)</name>
        <dbReference type="ChEBI" id="CHEBI:29105"/>
    </ligand>
</feature>
<dbReference type="Gene3D" id="1.10.10.10">
    <property type="entry name" value="Winged helix-like DNA-binding domain superfamily/Winged helix DNA-binding domain"/>
    <property type="match status" value="1"/>
</dbReference>
<evidence type="ECO:0000256" key="2">
    <source>
        <dbReference type="ARBA" id="ARBA00022491"/>
    </source>
</evidence>